<dbReference type="Proteomes" id="UP000559027">
    <property type="component" value="Unassembled WGS sequence"/>
</dbReference>
<evidence type="ECO:0000313" key="2">
    <source>
        <dbReference type="EMBL" id="KAF5364050.1"/>
    </source>
</evidence>
<keyword evidence="3" id="KW-1185">Reference proteome</keyword>
<dbReference type="PANTHER" id="PTHR38698">
    <property type="entry name" value="EXPRESSED PROTEIN"/>
    <property type="match status" value="1"/>
</dbReference>
<organism evidence="2 3">
    <name type="scientific">Leucocoprinus leucothites</name>
    <dbReference type="NCBI Taxonomy" id="201217"/>
    <lineage>
        <taxon>Eukaryota</taxon>
        <taxon>Fungi</taxon>
        <taxon>Dikarya</taxon>
        <taxon>Basidiomycota</taxon>
        <taxon>Agaricomycotina</taxon>
        <taxon>Agaricomycetes</taxon>
        <taxon>Agaricomycetidae</taxon>
        <taxon>Agaricales</taxon>
        <taxon>Agaricineae</taxon>
        <taxon>Agaricaceae</taxon>
        <taxon>Leucocoprinus</taxon>
    </lineage>
</organism>
<feature type="region of interest" description="Disordered" evidence="1">
    <location>
        <begin position="201"/>
        <end position="251"/>
    </location>
</feature>
<protein>
    <submittedName>
        <fullName evidence="2">Uncharacterized protein</fullName>
    </submittedName>
</protein>
<reference evidence="2 3" key="1">
    <citation type="journal article" date="2020" name="ISME J.">
        <title>Uncovering the hidden diversity of litter-decomposition mechanisms in mushroom-forming fungi.</title>
        <authorList>
            <person name="Floudas D."/>
            <person name="Bentzer J."/>
            <person name="Ahren D."/>
            <person name="Johansson T."/>
            <person name="Persson P."/>
            <person name="Tunlid A."/>
        </authorList>
    </citation>
    <scope>NUCLEOTIDE SEQUENCE [LARGE SCALE GENOMIC DNA]</scope>
    <source>
        <strain evidence="2 3">CBS 146.42</strain>
    </source>
</reference>
<gene>
    <name evidence="2" type="ORF">D9756_000359</name>
</gene>
<dbReference type="EMBL" id="JAACJO010000001">
    <property type="protein sequence ID" value="KAF5364050.1"/>
    <property type="molecule type" value="Genomic_DNA"/>
</dbReference>
<evidence type="ECO:0000256" key="1">
    <source>
        <dbReference type="SAM" id="MobiDB-lite"/>
    </source>
</evidence>
<dbReference type="Pfam" id="PF17104">
    <property type="entry name" value="YBL010C_LAA2"/>
    <property type="match status" value="1"/>
</dbReference>
<feature type="region of interest" description="Disordered" evidence="1">
    <location>
        <begin position="1"/>
        <end position="57"/>
    </location>
</feature>
<comment type="caution">
    <text evidence="2">The sequence shown here is derived from an EMBL/GenBank/DDBJ whole genome shotgun (WGS) entry which is preliminary data.</text>
</comment>
<feature type="compositionally biased region" description="Acidic residues" evidence="1">
    <location>
        <begin position="40"/>
        <end position="52"/>
    </location>
</feature>
<dbReference type="InterPro" id="IPR031355">
    <property type="entry name" value="YBL010C/LAA2-like"/>
</dbReference>
<feature type="compositionally biased region" description="Polar residues" evidence="1">
    <location>
        <begin position="209"/>
        <end position="245"/>
    </location>
</feature>
<dbReference type="PANTHER" id="PTHR38698:SF1">
    <property type="entry name" value="FUNGAL PROTEIN"/>
    <property type="match status" value="1"/>
</dbReference>
<feature type="compositionally biased region" description="Polar residues" evidence="1">
    <location>
        <begin position="24"/>
        <end position="34"/>
    </location>
</feature>
<name>A0A8H5GFZ1_9AGAR</name>
<sequence length="343" mass="37753">MEEDLTFGASVWGTSITPDGASPTKPSISLSTQPPSAPESELDESGFDDFEDFNTAPTSAVEAHDDFGDFEEFGEGTSAIASFDDQAFPSAPPRHDWQALRLDPLPERLELEAEIHNILEYIWMDEDISEVTTDDPIREVEGVAQILVTPESREMYKVLLQTPPPTKPPNWTQSRIRRQHLIALGIPVNLDEMLPRANSKQLPPLEINTRPSSTPPSVNGRNSMTLSAQPSRSGTPQPSRQNSVAAQFGTKPDLDMDKINALLQLDMENLSIQPLATLERHLADIKAQTANTSHLLTHFLQAKDALQQDSETYNGLIAELVGEAQKIKSGKQRTVGNRRSGVV</sequence>
<accession>A0A8H5GFZ1</accession>
<proteinExistence type="predicted"/>
<dbReference type="OrthoDB" id="5378975at2759"/>
<evidence type="ECO:0000313" key="3">
    <source>
        <dbReference type="Proteomes" id="UP000559027"/>
    </source>
</evidence>
<dbReference type="AlphaFoldDB" id="A0A8H5GFZ1"/>